<dbReference type="GO" id="GO:0006352">
    <property type="term" value="P:DNA-templated transcription initiation"/>
    <property type="evidence" value="ECO:0007669"/>
    <property type="project" value="InterPro"/>
</dbReference>
<dbReference type="RefSeq" id="WP_181127797.1">
    <property type="nucleotide sequence ID" value="NZ_FOQO01000002.1"/>
</dbReference>
<dbReference type="PANTHER" id="PTHR43133:SF46">
    <property type="entry name" value="RNA POLYMERASE SIGMA-70 FACTOR ECF SUBFAMILY"/>
    <property type="match status" value="1"/>
</dbReference>
<keyword evidence="3" id="KW-0731">Sigma factor</keyword>
<dbReference type="InterPro" id="IPR013249">
    <property type="entry name" value="RNA_pol_sigma70_r4_t2"/>
</dbReference>
<evidence type="ECO:0000313" key="7">
    <source>
        <dbReference type="EMBL" id="SFI09170.1"/>
    </source>
</evidence>
<dbReference type="Gene3D" id="1.10.1740.10">
    <property type="match status" value="1"/>
</dbReference>
<dbReference type="InterPro" id="IPR013324">
    <property type="entry name" value="RNA_pol_sigma_r3/r4-like"/>
</dbReference>
<dbReference type="InterPro" id="IPR013325">
    <property type="entry name" value="RNA_pol_sigma_r2"/>
</dbReference>
<dbReference type="NCBIfam" id="TIGR02937">
    <property type="entry name" value="sigma70-ECF"/>
    <property type="match status" value="1"/>
</dbReference>
<dbReference type="InterPro" id="IPR036388">
    <property type="entry name" value="WH-like_DNA-bd_sf"/>
</dbReference>
<protein>
    <submittedName>
        <fullName evidence="7">RNA polymerase sigma-70 factor, ECF subfamily</fullName>
    </submittedName>
</protein>
<dbReference type="Gene3D" id="1.10.10.10">
    <property type="entry name" value="Winged helix-like DNA-binding domain superfamily/Winged helix DNA-binding domain"/>
    <property type="match status" value="1"/>
</dbReference>
<dbReference type="Pfam" id="PF04542">
    <property type="entry name" value="Sigma70_r2"/>
    <property type="match status" value="1"/>
</dbReference>
<dbReference type="GO" id="GO:0016987">
    <property type="term" value="F:sigma factor activity"/>
    <property type="evidence" value="ECO:0007669"/>
    <property type="project" value="UniProtKB-KW"/>
</dbReference>
<feature type="domain" description="RNA polymerase sigma factor 70 region 4 type 2" evidence="6">
    <location>
        <begin position="106"/>
        <end position="152"/>
    </location>
</feature>
<organism evidence="7 8">
    <name type="scientific">Parapedobacter indicus</name>
    <dbReference type="NCBI Taxonomy" id="1477437"/>
    <lineage>
        <taxon>Bacteria</taxon>
        <taxon>Pseudomonadati</taxon>
        <taxon>Bacteroidota</taxon>
        <taxon>Sphingobacteriia</taxon>
        <taxon>Sphingobacteriales</taxon>
        <taxon>Sphingobacteriaceae</taxon>
        <taxon>Parapedobacter</taxon>
    </lineage>
</organism>
<evidence type="ECO:0000256" key="2">
    <source>
        <dbReference type="ARBA" id="ARBA00023015"/>
    </source>
</evidence>
<proteinExistence type="inferred from homology"/>
<dbReference type="Pfam" id="PF08281">
    <property type="entry name" value="Sigma70_r4_2"/>
    <property type="match status" value="1"/>
</dbReference>
<evidence type="ECO:0000259" key="5">
    <source>
        <dbReference type="Pfam" id="PF04542"/>
    </source>
</evidence>
<dbReference type="InterPro" id="IPR014284">
    <property type="entry name" value="RNA_pol_sigma-70_dom"/>
</dbReference>
<dbReference type="CDD" id="cd06171">
    <property type="entry name" value="Sigma70_r4"/>
    <property type="match status" value="1"/>
</dbReference>
<name>A0A1I3FDB5_9SPHI</name>
<comment type="similarity">
    <text evidence="1">Belongs to the sigma-70 factor family. ECF subfamily.</text>
</comment>
<keyword evidence="8" id="KW-1185">Reference proteome</keyword>
<dbReference type="STRING" id="1477437.SAMN05444682_102274"/>
<reference evidence="7 8" key="1">
    <citation type="submission" date="2016-10" db="EMBL/GenBank/DDBJ databases">
        <authorList>
            <person name="de Groot N.N."/>
        </authorList>
    </citation>
    <scope>NUCLEOTIDE SEQUENCE [LARGE SCALE GENOMIC DNA]</scope>
    <source>
        <strain evidence="7 8">RK1</strain>
    </source>
</reference>
<dbReference type="InterPro" id="IPR039425">
    <property type="entry name" value="RNA_pol_sigma-70-like"/>
</dbReference>
<sequence>MKTGANLAFDALFDRYHQALYKNIFRLVRNNQVAADILQDTFVALWQNRDKLDPNQSVSGWLFQVSYRNSISYLRKKQREEAALQDFPFEIEHHQSDQYEYQVRLLNSAMARLSTQKRRVFTLCKLEGKTYDETASVMGLSRHTVKEYLSSAVTSIKEFIRTHPDVSGYITVILLLRCFLL</sequence>
<keyword evidence="2" id="KW-0805">Transcription regulation</keyword>
<dbReference type="SUPFAM" id="SSF88946">
    <property type="entry name" value="Sigma2 domain of RNA polymerase sigma factors"/>
    <property type="match status" value="1"/>
</dbReference>
<evidence type="ECO:0000256" key="4">
    <source>
        <dbReference type="ARBA" id="ARBA00023163"/>
    </source>
</evidence>
<dbReference type="InterPro" id="IPR007627">
    <property type="entry name" value="RNA_pol_sigma70_r2"/>
</dbReference>
<keyword evidence="4" id="KW-0804">Transcription</keyword>
<accession>A0A1I3FDB5</accession>
<evidence type="ECO:0000256" key="1">
    <source>
        <dbReference type="ARBA" id="ARBA00010641"/>
    </source>
</evidence>
<evidence type="ECO:0000256" key="3">
    <source>
        <dbReference type="ARBA" id="ARBA00023082"/>
    </source>
</evidence>
<feature type="domain" description="RNA polymerase sigma-70 region 2" evidence="5">
    <location>
        <begin position="12"/>
        <end position="79"/>
    </location>
</feature>
<dbReference type="EMBL" id="FOQO01000002">
    <property type="protein sequence ID" value="SFI09170.1"/>
    <property type="molecule type" value="Genomic_DNA"/>
</dbReference>
<dbReference type="GO" id="GO:0003677">
    <property type="term" value="F:DNA binding"/>
    <property type="evidence" value="ECO:0007669"/>
    <property type="project" value="InterPro"/>
</dbReference>
<evidence type="ECO:0000259" key="6">
    <source>
        <dbReference type="Pfam" id="PF08281"/>
    </source>
</evidence>
<dbReference type="SUPFAM" id="SSF88659">
    <property type="entry name" value="Sigma3 and sigma4 domains of RNA polymerase sigma factors"/>
    <property type="match status" value="1"/>
</dbReference>
<gene>
    <name evidence="7" type="ORF">SAMN05444682_102274</name>
</gene>
<dbReference type="PANTHER" id="PTHR43133">
    <property type="entry name" value="RNA POLYMERASE ECF-TYPE SIGMA FACTO"/>
    <property type="match status" value="1"/>
</dbReference>
<dbReference type="Proteomes" id="UP000198670">
    <property type="component" value="Unassembled WGS sequence"/>
</dbReference>
<evidence type="ECO:0000313" key="8">
    <source>
        <dbReference type="Proteomes" id="UP000198670"/>
    </source>
</evidence>
<dbReference type="AlphaFoldDB" id="A0A1I3FDB5"/>